<organism evidence="2 3">
    <name type="scientific">Scophthalmus maximus</name>
    <name type="common">Turbot</name>
    <name type="synonym">Psetta maxima</name>
    <dbReference type="NCBI Taxonomy" id="52904"/>
    <lineage>
        <taxon>Eukaryota</taxon>
        <taxon>Metazoa</taxon>
        <taxon>Chordata</taxon>
        <taxon>Craniata</taxon>
        <taxon>Vertebrata</taxon>
        <taxon>Euteleostomi</taxon>
        <taxon>Actinopterygii</taxon>
        <taxon>Neopterygii</taxon>
        <taxon>Teleostei</taxon>
        <taxon>Neoteleostei</taxon>
        <taxon>Acanthomorphata</taxon>
        <taxon>Carangaria</taxon>
        <taxon>Pleuronectiformes</taxon>
        <taxon>Pleuronectoidei</taxon>
        <taxon>Scophthalmidae</taxon>
        <taxon>Scophthalmus</taxon>
    </lineage>
</organism>
<dbReference type="SUPFAM" id="SSF56349">
    <property type="entry name" value="DNA breaking-rejoining enzymes"/>
    <property type="match status" value="1"/>
</dbReference>
<dbReference type="InterPro" id="IPR013762">
    <property type="entry name" value="Integrase-like_cat_sf"/>
</dbReference>
<evidence type="ECO:0000313" key="3">
    <source>
        <dbReference type="Proteomes" id="UP000438429"/>
    </source>
</evidence>
<dbReference type="AlphaFoldDB" id="A0A6A4TNA3"/>
<dbReference type="InterPro" id="IPR011010">
    <property type="entry name" value="DNA_brk_join_enz"/>
</dbReference>
<dbReference type="PANTHER" id="PTHR34605:SF3">
    <property type="entry name" value="P CELL-TYPE AGGLUTINATION PROTEIN MAP4-LIKE-RELATED"/>
    <property type="match status" value="1"/>
</dbReference>
<name>A0A6A4TNA3_SCOMX</name>
<dbReference type="Gene3D" id="1.10.443.10">
    <property type="entry name" value="Intergrase catalytic core"/>
    <property type="match status" value="1"/>
</dbReference>
<evidence type="ECO:0000256" key="1">
    <source>
        <dbReference type="ARBA" id="ARBA00023172"/>
    </source>
</evidence>
<dbReference type="PANTHER" id="PTHR34605">
    <property type="entry name" value="PHAGE_INTEGRASE DOMAIN-CONTAINING PROTEIN"/>
    <property type="match status" value="1"/>
</dbReference>
<dbReference type="GO" id="GO:0003677">
    <property type="term" value="F:DNA binding"/>
    <property type="evidence" value="ECO:0007669"/>
    <property type="project" value="InterPro"/>
</dbReference>
<dbReference type="EMBL" id="VEVO01000003">
    <property type="protein sequence ID" value="KAF0044724.1"/>
    <property type="molecule type" value="Genomic_DNA"/>
</dbReference>
<dbReference type="GO" id="GO:0006310">
    <property type="term" value="P:DNA recombination"/>
    <property type="evidence" value="ECO:0007669"/>
    <property type="project" value="UniProtKB-KW"/>
</dbReference>
<reference evidence="2 3" key="1">
    <citation type="submission" date="2019-06" db="EMBL/GenBank/DDBJ databases">
        <title>Draft genomes of female and male turbot (Scophthalmus maximus).</title>
        <authorList>
            <person name="Xu H."/>
            <person name="Xu X.-W."/>
            <person name="Shao C."/>
            <person name="Chen S."/>
        </authorList>
    </citation>
    <scope>NUCLEOTIDE SEQUENCE [LARGE SCALE GENOMIC DNA]</scope>
    <source>
        <strain evidence="2">Ysfricsl-2016a</strain>
        <tissue evidence="2">Blood</tissue>
    </source>
</reference>
<dbReference type="Proteomes" id="UP000438429">
    <property type="component" value="Unassembled WGS sequence"/>
</dbReference>
<dbReference type="GO" id="GO:0015074">
    <property type="term" value="P:DNA integration"/>
    <property type="evidence" value="ECO:0007669"/>
    <property type="project" value="InterPro"/>
</dbReference>
<gene>
    <name evidence="2" type="ORF">F2P81_003882</name>
</gene>
<comment type="caution">
    <text evidence="2">The sequence shown here is derived from an EMBL/GenBank/DDBJ whole genome shotgun (WGS) entry which is preliminary data.</text>
</comment>
<accession>A0A6A4TNA3</accession>
<protein>
    <recommendedName>
        <fullName evidence="4">Tyr recombinase domain-containing protein</fullName>
    </recommendedName>
</protein>
<evidence type="ECO:0008006" key="4">
    <source>
        <dbReference type="Google" id="ProtNLM"/>
    </source>
</evidence>
<sequence length="242" mass="26859">MKGWYDRKAESRDFTPVDKVLVLLTIPSCSLQARFSGPYLVKKKDAGNCSSRSSNGSAILPTCRCSFSSSEESNPCRCGEYTTSSDSFDPLNDLTISDITVDSDMYSIHIKHFKTDREGKGPTVVISQTNTAFCPLSSMNLYLQRQPHVRQDQLFFLTDKGKAMSRSWFTTRLCLLRQRCGLPPQLYTSHSLRIGAAISAAALVPTSTLKAMGHWSSSAYKRYIRPGVNEIISAQKTMSANT</sequence>
<proteinExistence type="predicted"/>
<evidence type="ECO:0000313" key="2">
    <source>
        <dbReference type="EMBL" id="KAF0044724.1"/>
    </source>
</evidence>
<keyword evidence="1" id="KW-0233">DNA recombination</keyword>
<dbReference type="InterPro" id="IPR052925">
    <property type="entry name" value="Phage_Integrase-like_Recomb"/>
</dbReference>